<dbReference type="Proteomes" id="UP001226091">
    <property type="component" value="Chromosome"/>
</dbReference>
<sequence length="246" mass="27303">MKNHNFHDDPLISGKEKEIDLKEIFTVIKRRFWMIAVITLLTTMFAGFYSYFYTNPLFATSTRITINTTAETINTLNVIIKDPAVLEKVAAKLDLDRSGEALSGQINAETIGSSQVINISVIDSDPVLAAKIANTTAEIFKDEIPGFIVIDGMEILAKAKPNYYPINENHSRYIMMGVIAGIIIGVGLVFLLDSLDDSIRSKREVEEIFDAPILGAVSKMSKRNTTKGNVKKKQHLRSETFGSKSI</sequence>
<proteinExistence type="predicted"/>
<name>A0ACD4R5N1_9BACI</name>
<organism evidence="1 2">
    <name type="scientific">Metabacillus hrfriensis</name>
    <dbReference type="NCBI Taxonomy" id="3048891"/>
    <lineage>
        <taxon>Bacteria</taxon>
        <taxon>Bacillati</taxon>
        <taxon>Bacillota</taxon>
        <taxon>Bacilli</taxon>
        <taxon>Bacillales</taxon>
        <taxon>Bacillaceae</taxon>
        <taxon>Metabacillus</taxon>
    </lineage>
</organism>
<reference evidence="2" key="1">
    <citation type="journal article" date="2025" name="Aquaculture">
        <title>Assessment of the bioflocculant production and safety properties of Metabacillus hrfriensis sp. nov. based on phenotypic and whole-genome sequencing analysis.</title>
        <authorList>
            <person name="Zhang R."/>
            <person name="Zhao Z."/>
            <person name="Luo L."/>
            <person name="Wang S."/>
            <person name="Guo K."/>
            <person name="Xu W."/>
        </authorList>
    </citation>
    <scope>NUCLEOTIDE SEQUENCE [LARGE SCALE GENOMIC DNA]</scope>
    <source>
        <strain evidence="2">CT-WN-B3</strain>
    </source>
</reference>
<gene>
    <name evidence="1" type="ORF">QLQ22_13560</name>
</gene>
<evidence type="ECO:0000313" key="1">
    <source>
        <dbReference type="EMBL" id="WHZ55751.1"/>
    </source>
</evidence>
<protein>
    <submittedName>
        <fullName evidence="1">Wzz/FepE/Etk N-terminal domain-containing protein</fullName>
    </submittedName>
</protein>
<evidence type="ECO:0000313" key="2">
    <source>
        <dbReference type="Proteomes" id="UP001226091"/>
    </source>
</evidence>
<keyword evidence="2" id="KW-1185">Reference proteome</keyword>
<dbReference type="EMBL" id="CP126116">
    <property type="protein sequence ID" value="WHZ55751.1"/>
    <property type="molecule type" value="Genomic_DNA"/>
</dbReference>
<accession>A0ACD4R5N1</accession>